<dbReference type="PIRSF" id="PIRSF006118">
    <property type="entry name" value="KDO8-P_Ptase"/>
    <property type="match status" value="1"/>
</dbReference>
<comment type="cofactor">
    <cofactor evidence="1 7">
        <name>Mg(2+)</name>
        <dbReference type="ChEBI" id="CHEBI:18420"/>
    </cofactor>
</comment>
<dbReference type="Gene3D" id="3.40.50.1000">
    <property type="entry name" value="HAD superfamily/HAD-like"/>
    <property type="match status" value="1"/>
</dbReference>
<dbReference type="RefSeq" id="WP_311365808.1">
    <property type="nucleotide sequence ID" value="NZ_JAVRIC010000021.1"/>
</dbReference>
<comment type="similarity">
    <text evidence="2 7">Belongs to the KdsC family.</text>
</comment>
<dbReference type="PANTHER" id="PTHR21485:SF3">
    <property type="entry name" value="N-ACYLNEURAMINATE CYTIDYLYLTRANSFERASE"/>
    <property type="match status" value="1"/>
</dbReference>
<evidence type="ECO:0000256" key="4">
    <source>
        <dbReference type="ARBA" id="ARBA00022723"/>
    </source>
</evidence>
<comment type="catalytic activity">
    <reaction evidence="7">
        <text>3-deoxy-alpha-D-manno-2-octulosonate-8-phosphate + H2O = 3-deoxy-alpha-D-manno-oct-2-ulosonate + phosphate</text>
        <dbReference type="Rhea" id="RHEA:11500"/>
        <dbReference type="ChEBI" id="CHEBI:15377"/>
        <dbReference type="ChEBI" id="CHEBI:43474"/>
        <dbReference type="ChEBI" id="CHEBI:85985"/>
        <dbReference type="ChEBI" id="CHEBI:85986"/>
        <dbReference type="EC" id="3.1.3.45"/>
    </reaction>
</comment>
<dbReference type="Pfam" id="PF08282">
    <property type="entry name" value="Hydrolase_3"/>
    <property type="match status" value="1"/>
</dbReference>
<dbReference type="SFLD" id="SFLDG01138">
    <property type="entry name" value="C1.6.2:_Deoxy-d-mannose-octulo"/>
    <property type="match status" value="1"/>
</dbReference>
<evidence type="ECO:0000256" key="7">
    <source>
        <dbReference type="PIRNR" id="PIRNR006118"/>
    </source>
</evidence>
<evidence type="ECO:0000313" key="9">
    <source>
        <dbReference type="Proteomes" id="UP001254608"/>
    </source>
</evidence>
<dbReference type="SFLD" id="SFLDS00003">
    <property type="entry name" value="Haloacid_Dehalogenase"/>
    <property type="match status" value="1"/>
</dbReference>
<comment type="subunit">
    <text evidence="3 7">Homotetramer.</text>
</comment>
<keyword evidence="6 7" id="KW-0460">Magnesium</keyword>
<proteinExistence type="inferred from homology"/>
<keyword evidence="9" id="KW-1185">Reference proteome</keyword>
<evidence type="ECO:0000256" key="3">
    <source>
        <dbReference type="ARBA" id="ARBA00011881"/>
    </source>
</evidence>
<gene>
    <name evidence="8" type="ORF">RM530_13655</name>
</gene>
<dbReference type="InterPro" id="IPR050793">
    <property type="entry name" value="CMP-NeuNAc_synthase"/>
</dbReference>
<name>A0ABU2WLJ0_9GAMM</name>
<keyword evidence="5 7" id="KW-0378">Hydrolase</keyword>
<organism evidence="8 9">
    <name type="scientific">Banduia mediterranea</name>
    <dbReference type="NCBI Taxonomy" id="3075609"/>
    <lineage>
        <taxon>Bacteria</taxon>
        <taxon>Pseudomonadati</taxon>
        <taxon>Pseudomonadota</taxon>
        <taxon>Gammaproteobacteria</taxon>
        <taxon>Nevskiales</taxon>
        <taxon>Algiphilaceae</taxon>
        <taxon>Banduia</taxon>
    </lineage>
</organism>
<comment type="caution">
    <text evidence="8">The sequence shown here is derived from an EMBL/GenBank/DDBJ whole genome shotgun (WGS) entry which is preliminary data.</text>
</comment>
<accession>A0ABU2WLJ0</accession>
<sequence>MNRLDTAELQRRAARIRCLFLDIDGVLTDCKLYLGPDGLELKAVDVKDGLGIKLAMKAGIEVAIISGRPSPAMRRRFESLGVRHLRLSTEDKLPAFEEIRTLLGLEADQCAAMGDDLPDLPLLRRCGLALTVADAHRSALSAAHWVSTRRGGDGAVREACDLLMDARGQSDAAGTVGAG</sequence>
<dbReference type="EC" id="3.1.3.45" evidence="7"/>
<dbReference type="GO" id="GO:0016787">
    <property type="term" value="F:hydrolase activity"/>
    <property type="evidence" value="ECO:0007669"/>
    <property type="project" value="UniProtKB-KW"/>
</dbReference>
<dbReference type="SUPFAM" id="SSF56784">
    <property type="entry name" value="HAD-like"/>
    <property type="match status" value="1"/>
</dbReference>
<dbReference type="SFLD" id="SFLDG01136">
    <property type="entry name" value="C1.6:_Phosphoserine_Phosphatas"/>
    <property type="match status" value="1"/>
</dbReference>
<evidence type="ECO:0000256" key="2">
    <source>
        <dbReference type="ARBA" id="ARBA00005893"/>
    </source>
</evidence>
<comment type="function">
    <text evidence="7">Catalyzes the hydrolysis of 3-deoxy-D-manno-octulosonate 8-phosphate (KDO 8-P) to 3-deoxy-D-manno-octulosonate (KDO) and inorganic phosphate.</text>
</comment>
<reference evidence="8 9" key="1">
    <citation type="submission" date="2023-09" db="EMBL/GenBank/DDBJ databases">
        <authorList>
            <person name="Rey-Velasco X."/>
        </authorList>
    </citation>
    <scope>NUCLEOTIDE SEQUENCE [LARGE SCALE GENOMIC DNA]</scope>
    <source>
        <strain evidence="8 9">W345</strain>
    </source>
</reference>
<dbReference type="PANTHER" id="PTHR21485">
    <property type="entry name" value="HAD SUPERFAMILY MEMBERS CMAS AND KDSC"/>
    <property type="match status" value="1"/>
</dbReference>
<dbReference type="EMBL" id="JAVRIC010000021">
    <property type="protein sequence ID" value="MDT0498400.1"/>
    <property type="molecule type" value="Genomic_DNA"/>
</dbReference>
<protein>
    <recommendedName>
        <fullName evidence="7">3-deoxy-D-manno-octulosonate 8-phosphate phosphatase KdsC</fullName>
        <ecNumber evidence="7">3.1.3.45</ecNumber>
    </recommendedName>
    <alternativeName>
        <fullName evidence="7">KDO 8-P phosphatase</fullName>
    </alternativeName>
</protein>
<evidence type="ECO:0000256" key="5">
    <source>
        <dbReference type="ARBA" id="ARBA00022801"/>
    </source>
</evidence>
<keyword evidence="7" id="KW-0448">Lipopolysaccharide biosynthesis</keyword>
<dbReference type="Proteomes" id="UP001254608">
    <property type="component" value="Unassembled WGS sequence"/>
</dbReference>
<dbReference type="NCBIfam" id="TIGR01670">
    <property type="entry name" value="KdsC-phosphatas"/>
    <property type="match status" value="1"/>
</dbReference>
<keyword evidence="4 7" id="KW-0479">Metal-binding</keyword>
<evidence type="ECO:0000256" key="6">
    <source>
        <dbReference type="ARBA" id="ARBA00022842"/>
    </source>
</evidence>
<evidence type="ECO:0000313" key="8">
    <source>
        <dbReference type="EMBL" id="MDT0498400.1"/>
    </source>
</evidence>
<evidence type="ECO:0000256" key="1">
    <source>
        <dbReference type="ARBA" id="ARBA00001946"/>
    </source>
</evidence>
<dbReference type="InterPro" id="IPR036412">
    <property type="entry name" value="HAD-like_sf"/>
</dbReference>
<dbReference type="InterPro" id="IPR023214">
    <property type="entry name" value="HAD_sf"/>
</dbReference>
<dbReference type="InterPro" id="IPR010023">
    <property type="entry name" value="KdsC_fam"/>
</dbReference>
<dbReference type="CDD" id="cd01630">
    <property type="entry name" value="HAD_KDO-like"/>
    <property type="match status" value="1"/>
</dbReference>